<protein>
    <submittedName>
        <fullName evidence="8">V-type ATP synthase subunit B</fullName>
    </submittedName>
</protein>
<keyword evidence="4" id="KW-0406">Ion transport</keyword>
<comment type="caution">
    <text evidence="8">The sequence shown here is derived from an EMBL/GenBank/DDBJ whole genome shotgun (WGS) entry which is preliminary data.</text>
</comment>
<dbReference type="SUPFAM" id="SSF50615">
    <property type="entry name" value="N-terminal domain of alpha and beta subunits of F1 ATP synthase"/>
    <property type="match status" value="1"/>
</dbReference>
<name>A0A211YLH9_9CREN</name>
<dbReference type="InterPro" id="IPR027417">
    <property type="entry name" value="P-loop_NTPase"/>
</dbReference>
<proteinExistence type="inferred from homology"/>
<dbReference type="GO" id="GO:0006754">
    <property type="term" value="P:ATP biosynthetic process"/>
    <property type="evidence" value="ECO:0007669"/>
    <property type="project" value="UniProtKB-KW"/>
</dbReference>
<dbReference type="InterPro" id="IPR004100">
    <property type="entry name" value="ATPase_F1/V1/A1_a/bsu_N"/>
</dbReference>
<keyword evidence="6" id="KW-0066">ATP synthesis</keyword>
<dbReference type="AlphaFoldDB" id="A0A211YLH9"/>
<comment type="similarity">
    <text evidence="1">Belongs to the ATPase alpha/beta chains family.</text>
</comment>
<evidence type="ECO:0000256" key="5">
    <source>
        <dbReference type="ARBA" id="ARBA00023136"/>
    </source>
</evidence>
<keyword evidence="2" id="KW-0813">Transport</keyword>
<sequence>MAASESKVIREYENIREIRGPLVIVEGISDAAYDEIVEVELPSGERRRGRVLETARGYAVVQVFEGTTGVTAVGTKVRFLARTLEVKVSDEMLGRVFNGLGDPIDGGPPITSGVWRDINGDPLNPATRAYPEDFIQTGVSAIDGMNTM</sequence>
<dbReference type="CDD" id="cd18118">
    <property type="entry name" value="ATP-synt_V_A-type_beta_N"/>
    <property type="match status" value="1"/>
</dbReference>
<evidence type="ECO:0000256" key="2">
    <source>
        <dbReference type="ARBA" id="ARBA00022448"/>
    </source>
</evidence>
<dbReference type="SUPFAM" id="SSF52540">
    <property type="entry name" value="P-loop containing nucleoside triphosphate hydrolases"/>
    <property type="match status" value="1"/>
</dbReference>
<evidence type="ECO:0000313" key="9">
    <source>
        <dbReference type="Proteomes" id="UP000196694"/>
    </source>
</evidence>
<evidence type="ECO:0000256" key="6">
    <source>
        <dbReference type="ARBA" id="ARBA00023310"/>
    </source>
</evidence>
<reference evidence="8 9" key="1">
    <citation type="submission" date="2017-05" db="EMBL/GenBank/DDBJ databases">
        <title>The draft genome of the hyperthermophilic archaeon 'Pyrodictium delaneyi strain Hulk', an iron and nitrate reducer, reveals the capacity for sulfate reduction.</title>
        <authorList>
            <person name="Demey L.M."/>
            <person name="Miller C."/>
            <person name="Manzella M."/>
            <person name="Reguera G."/>
            <person name="Kashefi K."/>
        </authorList>
    </citation>
    <scope>NUCLEOTIDE SEQUENCE [LARGE SCALE GENOMIC DNA]</scope>
    <source>
        <strain evidence="8 9">Hulk</strain>
    </source>
</reference>
<dbReference type="InterPro" id="IPR022879">
    <property type="entry name" value="V-ATPase_su_B/beta"/>
</dbReference>
<evidence type="ECO:0000256" key="1">
    <source>
        <dbReference type="ARBA" id="ARBA00008936"/>
    </source>
</evidence>
<dbReference type="GO" id="GO:0046961">
    <property type="term" value="F:proton-transporting ATPase activity, rotational mechanism"/>
    <property type="evidence" value="ECO:0007669"/>
    <property type="project" value="TreeGrafter"/>
</dbReference>
<dbReference type="Gene3D" id="3.40.50.12240">
    <property type="match status" value="1"/>
</dbReference>
<keyword evidence="3" id="KW-0375">Hydrogen ion transport</keyword>
<dbReference type="InterPro" id="IPR036121">
    <property type="entry name" value="ATPase_F1/V1/A1_a/bsu_N_sf"/>
</dbReference>
<evidence type="ECO:0000256" key="3">
    <source>
        <dbReference type="ARBA" id="ARBA00022781"/>
    </source>
</evidence>
<dbReference type="Proteomes" id="UP000196694">
    <property type="component" value="Unassembled WGS sequence"/>
</dbReference>
<evidence type="ECO:0000259" key="7">
    <source>
        <dbReference type="Pfam" id="PF02874"/>
    </source>
</evidence>
<dbReference type="Pfam" id="PF02874">
    <property type="entry name" value="ATP-synt_ab_N"/>
    <property type="match status" value="1"/>
</dbReference>
<keyword evidence="9" id="KW-1185">Reference proteome</keyword>
<feature type="domain" description="ATPase F1/V1/A1 complex alpha/beta subunit N-terminal" evidence="7">
    <location>
        <begin position="16"/>
        <end position="80"/>
    </location>
</feature>
<feature type="non-terminal residue" evidence="8">
    <location>
        <position position="148"/>
    </location>
</feature>
<evidence type="ECO:0000256" key="4">
    <source>
        <dbReference type="ARBA" id="ARBA00023065"/>
    </source>
</evidence>
<dbReference type="PANTHER" id="PTHR43389">
    <property type="entry name" value="V-TYPE PROTON ATPASE SUBUNIT B"/>
    <property type="match status" value="1"/>
</dbReference>
<organism evidence="8 9">
    <name type="scientific">Pyrodictium delaneyi</name>
    <dbReference type="NCBI Taxonomy" id="1273541"/>
    <lineage>
        <taxon>Archaea</taxon>
        <taxon>Thermoproteota</taxon>
        <taxon>Thermoprotei</taxon>
        <taxon>Desulfurococcales</taxon>
        <taxon>Pyrodictiaceae</taxon>
        <taxon>Pyrodictium</taxon>
    </lineage>
</organism>
<keyword evidence="5" id="KW-0472">Membrane</keyword>
<dbReference type="PANTHER" id="PTHR43389:SF4">
    <property type="entry name" value="V-TYPE PROTON ATPASE SUBUNIT B"/>
    <property type="match status" value="1"/>
</dbReference>
<accession>A0A211YLH9</accession>
<dbReference type="EMBL" id="NCQP01000008">
    <property type="protein sequence ID" value="OWJ53870.1"/>
    <property type="molecule type" value="Genomic_DNA"/>
</dbReference>
<evidence type="ECO:0000313" key="8">
    <source>
        <dbReference type="EMBL" id="OWJ53870.1"/>
    </source>
</evidence>
<gene>
    <name evidence="8" type="ORF">Pdsh_10165</name>
</gene>